<protein>
    <submittedName>
        <fullName evidence="1">Uncharacterized protein</fullName>
    </submittedName>
</protein>
<organism evidence="1">
    <name type="scientific">termite gut metagenome</name>
    <dbReference type="NCBI Taxonomy" id="433724"/>
    <lineage>
        <taxon>unclassified sequences</taxon>
        <taxon>metagenomes</taxon>
        <taxon>organismal metagenomes</taxon>
    </lineage>
</organism>
<proteinExistence type="predicted"/>
<feature type="non-terminal residue" evidence="1">
    <location>
        <position position="1"/>
    </location>
</feature>
<reference evidence="1" key="1">
    <citation type="submission" date="2019-03" db="EMBL/GenBank/DDBJ databases">
        <title>Single cell metagenomics reveals metabolic interactions within the superorganism composed of flagellate Streblomastix strix and complex community of Bacteroidetes bacteria on its surface.</title>
        <authorList>
            <person name="Treitli S.C."/>
            <person name="Kolisko M."/>
            <person name="Husnik F."/>
            <person name="Keeling P."/>
            <person name="Hampl V."/>
        </authorList>
    </citation>
    <scope>NUCLEOTIDE SEQUENCE</scope>
    <source>
        <strain evidence="1">STM</strain>
    </source>
</reference>
<dbReference type="AlphaFoldDB" id="A0A5J4PNX2"/>
<gene>
    <name evidence="1" type="ORF">EZS27_038240</name>
</gene>
<accession>A0A5J4PNX2</accession>
<comment type="caution">
    <text evidence="1">The sequence shown here is derived from an EMBL/GenBank/DDBJ whole genome shotgun (WGS) entry which is preliminary data.</text>
</comment>
<evidence type="ECO:0000313" key="1">
    <source>
        <dbReference type="EMBL" id="KAA6310460.1"/>
    </source>
</evidence>
<sequence length="93" mass="10393">NLNKVTQPTVLGVDMQAMKNSSFHIRQTIYPDQTETDVYKTLQSVTDSVYPVLVDETVLLWTLMRSPGDTIRYEVGGRAVYLQIAGKNKGESA</sequence>
<name>A0A5J4PNX2_9ZZZZ</name>
<dbReference type="EMBL" id="SNRY01007419">
    <property type="protein sequence ID" value="KAA6310460.1"/>
    <property type="molecule type" value="Genomic_DNA"/>
</dbReference>